<organism evidence="1 2">
    <name type="scientific">Nonomuraea typhae</name>
    <dbReference type="NCBI Taxonomy" id="2603600"/>
    <lineage>
        <taxon>Bacteria</taxon>
        <taxon>Bacillati</taxon>
        <taxon>Actinomycetota</taxon>
        <taxon>Actinomycetes</taxon>
        <taxon>Streptosporangiales</taxon>
        <taxon>Streptosporangiaceae</taxon>
        <taxon>Nonomuraea</taxon>
    </lineage>
</organism>
<evidence type="ECO:0000313" key="1">
    <source>
        <dbReference type="EMBL" id="MFI6501284.1"/>
    </source>
</evidence>
<sequence>MELRRRRVAAGLSLDGLAQAVRYSKGTSAGWRRGRKAPARSSPAPVTGCWMPAAPCWRWPAPLRRCARIRG</sequence>
<accession>A0ABW7Z173</accession>
<keyword evidence="2" id="KW-1185">Reference proteome</keyword>
<reference evidence="1 2" key="1">
    <citation type="submission" date="2024-10" db="EMBL/GenBank/DDBJ databases">
        <title>The Natural Products Discovery Center: Release of the First 8490 Sequenced Strains for Exploring Actinobacteria Biosynthetic Diversity.</title>
        <authorList>
            <person name="Kalkreuter E."/>
            <person name="Kautsar S.A."/>
            <person name="Yang D."/>
            <person name="Bader C.D."/>
            <person name="Teijaro C.N."/>
            <person name="Fluegel L."/>
            <person name="Davis C.M."/>
            <person name="Simpson J.R."/>
            <person name="Lauterbach L."/>
            <person name="Steele A.D."/>
            <person name="Gui C."/>
            <person name="Meng S."/>
            <person name="Li G."/>
            <person name="Viehrig K."/>
            <person name="Ye F."/>
            <person name="Su P."/>
            <person name="Kiefer A.F."/>
            <person name="Nichols A."/>
            <person name="Cepeda A.J."/>
            <person name="Yan W."/>
            <person name="Fan B."/>
            <person name="Jiang Y."/>
            <person name="Adhikari A."/>
            <person name="Zheng C.-J."/>
            <person name="Schuster L."/>
            <person name="Cowan T.M."/>
            <person name="Smanski M.J."/>
            <person name="Chevrette M.G."/>
            <person name="De Carvalho L.P.S."/>
            <person name="Shen B."/>
        </authorList>
    </citation>
    <scope>NUCLEOTIDE SEQUENCE [LARGE SCALE GENOMIC DNA]</scope>
    <source>
        <strain evidence="1 2">NPDC050545</strain>
    </source>
</reference>
<evidence type="ECO:0008006" key="3">
    <source>
        <dbReference type="Google" id="ProtNLM"/>
    </source>
</evidence>
<dbReference type="RefSeq" id="WP_397085817.1">
    <property type="nucleotide sequence ID" value="NZ_JBITGY010000007.1"/>
</dbReference>
<gene>
    <name evidence="1" type="ORF">ACIBG2_28175</name>
</gene>
<dbReference type="Proteomes" id="UP001612741">
    <property type="component" value="Unassembled WGS sequence"/>
</dbReference>
<proteinExistence type="predicted"/>
<name>A0ABW7Z173_9ACTN</name>
<evidence type="ECO:0000313" key="2">
    <source>
        <dbReference type="Proteomes" id="UP001612741"/>
    </source>
</evidence>
<protein>
    <recommendedName>
        <fullName evidence="3">XRE family transcriptional regulator</fullName>
    </recommendedName>
</protein>
<dbReference type="EMBL" id="JBITGY010000007">
    <property type="protein sequence ID" value="MFI6501284.1"/>
    <property type="molecule type" value="Genomic_DNA"/>
</dbReference>
<comment type="caution">
    <text evidence="1">The sequence shown here is derived from an EMBL/GenBank/DDBJ whole genome shotgun (WGS) entry which is preliminary data.</text>
</comment>